<keyword evidence="2" id="KW-1185">Reference proteome</keyword>
<gene>
    <name evidence="1" type="ORF">TI39_contig4202g00030</name>
</gene>
<dbReference type="Proteomes" id="UP000033647">
    <property type="component" value="Unassembled WGS sequence"/>
</dbReference>
<comment type="caution">
    <text evidence="1">The sequence shown here is derived from an EMBL/GenBank/DDBJ whole genome shotgun (WGS) entry which is preliminary data.</text>
</comment>
<name>A0A0F4GAD3_9PEZI</name>
<organism evidence="1 2">
    <name type="scientific">Zymoseptoria brevis</name>
    <dbReference type="NCBI Taxonomy" id="1047168"/>
    <lineage>
        <taxon>Eukaryota</taxon>
        <taxon>Fungi</taxon>
        <taxon>Dikarya</taxon>
        <taxon>Ascomycota</taxon>
        <taxon>Pezizomycotina</taxon>
        <taxon>Dothideomycetes</taxon>
        <taxon>Dothideomycetidae</taxon>
        <taxon>Mycosphaerellales</taxon>
        <taxon>Mycosphaerellaceae</taxon>
        <taxon>Zymoseptoria</taxon>
    </lineage>
</organism>
<protein>
    <submittedName>
        <fullName evidence="1">Uncharacterized protein</fullName>
    </submittedName>
</protein>
<proteinExistence type="predicted"/>
<evidence type="ECO:0000313" key="1">
    <source>
        <dbReference type="EMBL" id="KJX94341.1"/>
    </source>
</evidence>
<dbReference type="AlphaFoldDB" id="A0A0F4GAD3"/>
<dbReference type="OrthoDB" id="10381627at2759"/>
<sequence>MEHLGAFGKLSGELRNIIYEYAALSATTPFSTTRYHKRQGPALTLLSTNSTIANEFEAVLDARAAFSTTIYLYGHEHEDDTFKAPRAEEARNLTVKVYLPAKIKMGALHWQELRAPLCIIAATSVEGPEFLRIECVVLDDRKDDGTMRALELFCKKSDTLREYEIVFREACFGQQFSINNKRAKAGEEWEEEEPCIVSVYTTDIAERATLSAMSTSNSSNHAATMPPTHCMLPEIAPELRRRIYDYNFGPGPLKPGLGRLCTCSFINNEAKPIFSHCARLRVQTVMAEAKKCLGVMDSIIDGKYDPEKPYVAGE</sequence>
<dbReference type="EMBL" id="LAFY01004161">
    <property type="protein sequence ID" value="KJX94341.1"/>
    <property type="molecule type" value="Genomic_DNA"/>
</dbReference>
<accession>A0A0F4GAD3</accession>
<evidence type="ECO:0000313" key="2">
    <source>
        <dbReference type="Proteomes" id="UP000033647"/>
    </source>
</evidence>
<reference evidence="1 2" key="1">
    <citation type="submission" date="2015-03" db="EMBL/GenBank/DDBJ databases">
        <title>RNA-seq based gene annotation and comparative genomics of four Zymoseptoria species reveal species-specific pathogenicity related genes and transposable element activity.</title>
        <authorList>
            <person name="Grandaubert J."/>
            <person name="Bhattacharyya A."/>
            <person name="Stukenbrock E.H."/>
        </authorList>
    </citation>
    <scope>NUCLEOTIDE SEQUENCE [LARGE SCALE GENOMIC DNA]</scope>
    <source>
        <strain evidence="1 2">Zb18110</strain>
    </source>
</reference>